<sequence length="238" mass="26746">MTYTYSDIDAYLNGELTAEEQQQFEQELRSNQQLQEQVNTYRLLNSTVGKHQQAEQTLPQLKQILDPLTHQYFKKEKAKVFTMKRTMYMLAAAASIVLILLVALPGASPDDYSFDAMPGAVVRGAEDDKAKAAQLFNNKQYAEAAKAFQQLKTTSPADAALDFYLGISLLKTEQYAEALPLFETLANGTSVYAEDANFFAALSAYHLKQNEKAKQYAAKMKDGSRYWKNAKAIIKKLK</sequence>
<dbReference type="SUPFAM" id="SSF48452">
    <property type="entry name" value="TPR-like"/>
    <property type="match status" value="1"/>
</dbReference>
<dbReference type="EMBL" id="VLLE01000004">
    <property type="protein sequence ID" value="TWI81205.1"/>
    <property type="molecule type" value="Genomic_DNA"/>
</dbReference>
<dbReference type="Proteomes" id="UP000316167">
    <property type="component" value="Unassembled WGS sequence"/>
</dbReference>
<proteinExistence type="predicted"/>
<name>A0A562SIU8_9BACT</name>
<dbReference type="InterPro" id="IPR011990">
    <property type="entry name" value="TPR-like_helical_dom_sf"/>
</dbReference>
<feature type="transmembrane region" description="Helical" evidence="1">
    <location>
        <begin position="87"/>
        <end position="107"/>
    </location>
</feature>
<keyword evidence="1" id="KW-0812">Transmembrane</keyword>
<dbReference type="AlphaFoldDB" id="A0A562SIU8"/>
<evidence type="ECO:0000256" key="1">
    <source>
        <dbReference type="SAM" id="Phobius"/>
    </source>
</evidence>
<keyword evidence="1" id="KW-0472">Membrane</keyword>
<protein>
    <submittedName>
        <fullName evidence="2">TolA-binding protein</fullName>
    </submittedName>
</protein>
<comment type="caution">
    <text evidence="2">The sequence shown here is derived from an EMBL/GenBank/DDBJ whole genome shotgun (WGS) entry which is preliminary data.</text>
</comment>
<accession>A0A562SIU8</accession>
<dbReference type="Gene3D" id="1.25.40.10">
    <property type="entry name" value="Tetratricopeptide repeat domain"/>
    <property type="match status" value="1"/>
</dbReference>
<dbReference type="OrthoDB" id="1091348at2"/>
<keyword evidence="3" id="KW-1185">Reference proteome</keyword>
<evidence type="ECO:0000313" key="3">
    <source>
        <dbReference type="Proteomes" id="UP000316167"/>
    </source>
</evidence>
<gene>
    <name evidence="2" type="ORF">IQ13_2221</name>
</gene>
<reference evidence="2 3" key="1">
    <citation type="journal article" date="2015" name="Stand. Genomic Sci.">
        <title>Genomic Encyclopedia of Bacterial and Archaeal Type Strains, Phase III: the genomes of soil and plant-associated and newly described type strains.</title>
        <authorList>
            <person name="Whitman W.B."/>
            <person name="Woyke T."/>
            <person name="Klenk H.P."/>
            <person name="Zhou Y."/>
            <person name="Lilburn T.G."/>
            <person name="Beck B.J."/>
            <person name="De Vos P."/>
            <person name="Vandamme P."/>
            <person name="Eisen J.A."/>
            <person name="Garrity G."/>
            <person name="Hugenholtz P."/>
            <person name="Kyrpides N.C."/>
        </authorList>
    </citation>
    <scope>NUCLEOTIDE SEQUENCE [LARGE SCALE GENOMIC DNA]</scope>
    <source>
        <strain evidence="2 3">CGMCC 1.7271</strain>
    </source>
</reference>
<organism evidence="2 3">
    <name type="scientific">Lacibacter cauensis</name>
    <dbReference type="NCBI Taxonomy" id="510947"/>
    <lineage>
        <taxon>Bacteria</taxon>
        <taxon>Pseudomonadati</taxon>
        <taxon>Bacteroidota</taxon>
        <taxon>Chitinophagia</taxon>
        <taxon>Chitinophagales</taxon>
        <taxon>Chitinophagaceae</taxon>
        <taxon>Lacibacter</taxon>
    </lineage>
</organism>
<evidence type="ECO:0000313" key="2">
    <source>
        <dbReference type="EMBL" id="TWI81205.1"/>
    </source>
</evidence>
<dbReference type="RefSeq" id="WP_144886411.1">
    <property type="nucleotide sequence ID" value="NZ_VLLE01000004.1"/>
</dbReference>
<keyword evidence="1" id="KW-1133">Transmembrane helix</keyword>